<gene>
    <name evidence="4" type="ORF">A2735_03590</name>
</gene>
<comment type="similarity">
    <text evidence="1 2">Belongs to the small heat shock protein (HSP20) family.</text>
</comment>
<feature type="domain" description="SHSP" evidence="3">
    <location>
        <begin position="26"/>
        <end position="137"/>
    </location>
</feature>
<name>A0A1F8EA89_9BACT</name>
<evidence type="ECO:0000313" key="4">
    <source>
        <dbReference type="EMBL" id="OGM97660.1"/>
    </source>
</evidence>
<organism evidence="4 5">
    <name type="scientific">Candidatus Yanofskybacteria bacterium RIFCSPHIGHO2_01_FULL_41_21</name>
    <dbReference type="NCBI Taxonomy" id="1802660"/>
    <lineage>
        <taxon>Bacteria</taxon>
        <taxon>Candidatus Yanofskyibacteriota</taxon>
    </lineage>
</organism>
<dbReference type="InterPro" id="IPR008978">
    <property type="entry name" value="HSP20-like_chaperone"/>
</dbReference>
<dbReference type="AlphaFoldDB" id="A0A1F8EA89"/>
<sequence length="137" mass="15492">MQDFFPDDNQDSMYPVSLTVSKKDAKTKDEGHLTVDVYQTDDDIVIRSTIAGAKIEDIDIQVTQDMITVKGTRRAEEQINAESFFHRELYWGAFSRAIILPVDVDPEGAKASYKNGILTVRLPKLEKNRTKKLKISG</sequence>
<reference evidence="4 5" key="1">
    <citation type="journal article" date="2016" name="Nat. Commun.">
        <title>Thousands of microbial genomes shed light on interconnected biogeochemical processes in an aquifer system.</title>
        <authorList>
            <person name="Anantharaman K."/>
            <person name="Brown C.T."/>
            <person name="Hug L.A."/>
            <person name="Sharon I."/>
            <person name="Castelle C.J."/>
            <person name="Probst A.J."/>
            <person name="Thomas B.C."/>
            <person name="Singh A."/>
            <person name="Wilkins M.J."/>
            <person name="Karaoz U."/>
            <person name="Brodie E.L."/>
            <person name="Williams K.H."/>
            <person name="Hubbard S.S."/>
            <person name="Banfield J.F."/>
        </authorList>
    </citation>
    <scope>NUCLEOTIDE SEQUENCE [LARGE SCALE GENOMIC DNA]</scope>
</reference>
<dbReference type="Proteomes" id="UP000178520">
    <property type="component" value="Unassembled WGS sequence"/>
</dbReference>
<protein>
    <recommendedName>
        <fullName evidence="3">SHSP domain-containing protein</fullName>
    </recommendedName>
</protein>
<dbReference type="STRING" id="1802660.A2735_03590"/>
<dbReference type="InterPro" id="IPR031107">
    <property type="entry name" value="Small_HSP"/>
</dbReference>
<dbReference type="Pfam" id="PF00011">
    <property type="entry name" value="HSP20"/>
    <property type="match status" value="1"/>
</dbReference>
<evidence type="ECO:0000256" key="2">
    <source>
        <dbReference type="RuleBase" id="RU003616"/>
    </source>
</evidence>
<dbReference type="PANTHER" id="PTHR11527">
    <property type="entry name" value="HEAT-SHOCK PROTEIN 20 FAMILY MEMBER"/>
    <property type="match status" value="1"/>
</dbReference>
<dbReference type="EMBL" id="MGJA01000010">
    <property type="protein sequence ID" value="OGM97660.1"/>
    <property type="molecule type" value="Genomic_DNA"/>
</dbReference>
<comment type="caution">
    <text evidence="4">The sequence shown here is derived from an EMBL/GenBank/DDBJ whole genome shotgun (WGS) entry which is preliminary data.</text>
</comment>
<proteinExistence type="inferred from homology"/>
<dbReference type="SUPFAM" id="SSF49764">
    <property type="entry name" value="HSP20-like chaperones"/>
    <property type="match status" value="1"/>
</dbReference>
<evidence type="ECO:0000259" key="3">
    <source>
        <dbReference type="PROSITE" id="PS01031"/>
    </source>
</evidence>
<evidence type="ECO:0000256" key="1">
    <source>
        <dbReference type="PROSITE-ProRule" id="PRU00285"/>
    </source>
</evidence>
<evidence type="ECO:0000313" key="5">
    <source>
        <dbReference type="Proteomes" id="UP000178520"/>
    </source>
</evidence>
<dbReference type="Gene3D" id="2.60.40.790">
    <property type="match status" value="1"/>
</dbReference>
<accession>A0A1F8EA89</accession>
<dbReference type="CDD" id="cd06464">
    <property type="entry name" value="ACD_sHsps-like"/>
    <property type="match status" value="1"/>
</dbReference>
<dbReference type="InterPro" id="IPR002068">
    <property type="entry name" value="A-crystallin/Hsp20_dom"/>
</dbReference>
<dbReference type="PROSITE" id="PS01031">
    <property type="entry name" value="SHSP"/>
    <property type="match status" value="1"/>
</dbReference>